<dbReference type="Gene3D" id="2.20.70.10">
    <property type="match status" value="1"/>
</dbReference>
<dbReference type="EMBL" id="GISG01040951">
    <property type="protein sequence ID" value="MBA4622927.1"/>
    <property type="molecule type" value="Transcribed_RNA"/>
</dbReference>
<protein>
    <recommendedName>
        <fullName evidence="3">WW domain-containing protein</fullName>
    </recommendedName>
</protein>
<dbReference type="InterPro" id="IPR036020">
    <property type="entry name" value="WW_dom_sf"/>
</dbReference>
<dbReference type="PANTHER" id="PTHR14791">
    <property type="entry name" value="BOMB/KIRA PROTEINS"/>
    <property type="match status" value="1"/>
</dbReference>
<feature type="region of interest" description="Disordered" evidence="1">
    <location>
        <begin position="19"/>
        <end position="43"/>
    </location>
</feature>
<proteinExistence type="predicted"/>
<name>A0A7C9CQM9_OPUST</name>
<evidence type="ECO:0008006" key="3">
    <source>
        <dbReference type="Google" id="ProtNLM"/>
    </source>
</evidence>
<reference evidence="2" key="1">
    <citation type="journal article" date="2013" name="J. Plant Res.">
        <title>Effect of fungi and light on seed germination of three Opuntia species from semiarid lands of central Mexico.</title>
        <authorList>
            <person name="Delgado-Sanchez P."/>
            <person name="Jimenez-Bremont J.F."/>
            <person name="Guerrero-Gonzalez Mde L."/>
            <person name="Flores J."/>
        </authorList>
    </citation>
    <scope>NUCLEOTIDE SEQUENCE</scope>
    <source>
        <tissue evidence="2">Cladode</tissue>
    </source>
</reference>
<feature type="region of interest" description="Disordered" evidence="1">
    <location>
        <begin position="93"/>
        <end position="123"/>
    </location>
</feature>
<dbReference type="SUPFAM" id="SSF51045">
    <property type="entry name" value="WW domain"/>
    <property type="match status" value="1"/>
</dbReference>
<accession>A0A7C9CQM9</accession>
<sequence>MGSITAWLERSIEKCSLEDGQCHRSDSSEPEMDNRCAAQHHNNGNHDTTLLAVASSAESDHENSLPPHWEQCLHLKTGEVYFIDWSNGMKVKEDPRRTTAGYNGDSDEEEEEEKKRKGRRREEIRQDSVLAVAACKSCLMYRMVPKNAEVCPKCSGQLLRFNPYPTSFP</sequence>
<evidence type="ECO:0000313" key="2">
    <source>
        <dbReference type="EMBL" id="MBA4622927.1"/>
    </source>
</evidence>
<reference evidence="2" key="2">
    <citation type="submission" date="2020-07" db="EMBL/GenBank/DDBJ databases">
        <authorList>
            <person name="Vera ALvarez R."/>
            <person name="Arias-Moreno D.M."/>
            <person name="Jimenez-Jacinto V."/>
            <person name="Jimenez-Bremont J.F."/>
            <person name="Swaminathan K."/>
            <person name="Moose S.P."/>
            <person name="Guerrero-Gonzalez M.L."/>
            <person name="Marino-Ramirez L."/>
            <person name="Landsman D."/>
            <person name="Rodriguez-Kessler M."/>
            <person name="Delgado-Sanchez P."/>
        </authorList>
    </citation>
    <scope>NUCLEOTIDE SEQUENCE</scope>
    <source>
        <tissue evidence="2">Cladode</tissue>
    </source>
</reference>
<dbReference type="AlphaFoldDB" id="A0A7C9CQM9"/>
<evidence type="ECO:0000256" key="1">
    <source>
        <dbReference type="SAM" id="MobiDB-lite"/>
    </source>
</evidence>
<organism evidence="2">
    <name type="scientific">Opuntia streptacantha</name>
    <name type="common">Prickly pear cactus</name>
    <name type="synonym">Opuntia cardona</name>
    <dbReference type="NCBI Taxonomy" id="393608"/>
    <lineage>
        <taxon>Eukaryota</taxon>
        <taxon>Viridiplantae</taxon>
        <taxon>Streptophyta</taxon>
        <taxon>Embryophyta</taxon>
        <taxon>Tracheophyta</taxon>
        <taxon>Spermatophyta</taxon>
        <taxon>Magnoliopsida</taxon>
        <taxon>eudicotyledons</taxon>
        <taxon>Gunneridae</taxon>
        <taxon>Pentapetalae</taxon>
        <taxon>Caryophyllales</taxon>
        <taxon>Cactineae</taxon>
        <taxon>Cactaceae</taxon>
        <taxon>Opuntioideae</taxon>
        <taxon>Opuntia</taxon>
    </lineage>
</organism>
<dbReference type="InterPro" id="IPR051105">
    <property type="entry name" value="WWC/KIBRA_Hippo_Reg"/>
</dbReference>
<dbReference type="PANTHER" id="PTHR14791:SF29">
    <property type="entry name" value="PROTEIN KIBRA"/>
    <property type="match status" value="1"/>
</dbReference>